<keyword evidence="4" id="KW-1185">Reference proteome</keyword>
<reference evidence="2 5" key="2">
    <citation type="submission" date="2018-05" db="EMBL/GenBank/DDBJ databases">
        <title>Genomic Encyclopedia of Type Strains, Phase IV (KMG-IV): sequencing the most valuable type-strain genomes for metagenomic binning, comparative biology and taxonomic classification.</title>
        <authorList>
            <person name="Goeker M."/>
        </authorList>
    </citation>
    <scope>NUCLEOTIDE SEQUENCE [LARGE SCALE GENOMIC DNA]</scope>
    <source>
        <strain evidence="2 5">DSM 28816</strain>
    </source>
</reference>
<evidence type="ECO:0000313" key="2">
    <source>
        <dbReference type="EMBL" id="PXV85144.1"/>
    </source>
</evidence>
<reference evidence="3" key="3">
    <citation type="submission" date="2018-07" db="EMBL/GenBank/DDBJ databases">
        <authorList>
            <person name="Quirk P.G."/>
            <person name="Krulwich T.A."/>
        </authorList>
    </citation>
    <scope>NUCLEOTIDE SEQUENCE</scope>
    <source>
        <strain evidence="3">CCRI-19302</strain>
    </source>
</reference>
<accession>A0A255II92</accession>
<dbReference type="Pfam" id="PF22564">
    <property type="entry name" value="HAAS"/>
    <property type="match status" value="1"/>
</dbReference>
<evidence type="ECO:0000313" key="3">
    <source>
        <dbReference type="EMBL" id="RDY31950.1"/>
    </source>
</evidence>
<reference evidence="3 4" key="1">
    <citation type="journal article" date="2017" name="Genome Announc.">
        <title>Draft Genome Sequence of a Sporulating and Motile Strain of Lachnotalea glycerini Isolated from Water in Quebec City, Canada.</title>
        <authorList>
            <person name="Maheux A.F."/>
            <person name="Boudreau D.K."/>
            <person name="Berube E."/>
            <person name="Boissinot M."/>
            <person name="Raymond F."/>
            <person name="Brodeur S."/>
            <person name="Corbeil J."/>
            <person name="Isabel S."/>
            <person name="Omar R.F."/>
            <person name="Bergeron M.G."/>
        </authorList>
    </citation>
    <scope>NUCLEOTIDE SEQUENCE [LARGE SCALE GENOMIC DNA]</scope>
    <source>
        <strain evidence="3 4">CCRI-19302</strain>
    </source>
</reference>
<proteinExistence type="predicted"/>
<gene>
    <name evidence="2" type="ORF">C8E03_11975</name>
    <name evidence="3" type="ORF">CG710_007375</name>
</gene>
<evidence type="ECO:0000256" key="1">
    <source>
        <dbReference type="SAM" id="Phobius"/>
    </source>
</evidence>
<dbReference type="AlphaFoldDB" id="A0A255II92"/>
<feature type="transmembrane region" description="Helical" evidence="1">
    <location>
        <begin position="142"/>
        <end position="158"/>
    </location>
</feature>
<dbReference type="Proteomes" id="UP000247523">
    <property type="component" value="Unassembled WGS sequence"/>
</dbReference>
<organism evidence="3 4">
    <name type="scientific">Lachnotalea glycerini</name>
    <dbReference type="NCBI Taxonomy" id="1763509"/>
    <lineage>
        <taxon>Bacteria</taxon>
        <taxon>Bacillati</taxon>
        <taxon>Bacillota</taxon>
        <taxon>Clostridia</taxon>
        <taxon>Lachnospirales</taxon>
        <taxon>Lachnospiraceae</taxon>
        <taxon>Lachnotalea</taxon>
    </lineage>
</organism>
<evidence type="ECO:0000313" key="4">
    <source>
        <dbReference type="Proteomes" id="UP000216411"/>
    </source>
</evidence>
<name>A0A255II92_9FIRM</name>
<dbReference type="EMBL" id="QICS01000019">
    <property type="protein sequence ID" value="PXV85144.1"/>
    <property type="molecule type" value="Genomic_DNA"/>
</dbReference>
<dbReference type="EMBL" id="NOKA02000008">
    <property type="protein sequence ID" value="RDY31950.1"/>
    <property type="molecule type" value="Genomic_DNA"/>
</dbReference>
<keyword evidence="1" id="KW-0812">Transmembrane</keyword>
<protein>
    <submittedName>
        <fullName evidence="3">DUF1700 domain-containing protein</fullName>
    </submittedName>
</protein>
<dbReference type="OrthoDB" id="1779993at2"/>
<dbReference type="Proteomes" id="UP000216411">
    <property type="component" value="Unassembled WGS sequence"/>
</dbReference>
<comment type="caution">
    <text evidence="3">The sequence shown here is derived from an EMBL/GenBank/DDBJ whole genome shotgun (WGS) entry which is preliminary data.</text>
</comment>
<feature type="transmembrane region" description="Helical" evidence="1">
    <location>
        <begin position="115"/>
        <end position="136"/>
    </location>
</feature>
<sequence>MSKHEFLNTLQEALEGEVTQNVMNENLSYYKNYIDGEIRKGKSESMVLQQLGEPRLIAKTIIDTNSIEKNSRTYTYSNENAEEQKEESRRKGFNAAYDEQDGWDVRFGNFKINSWYGKMLIIIMLIVILCIVGQIAIAILPILFPVIVIFFLVSYFTGGRR</sequence>
<evidence type="ECO:0000313" key="5">
    <source>
        <dbReference type="Proteomes" id="UP000247523"/>
    </source>
</evidence>
<keyword evidence="1" id="KW-0472">Membrane</keyword>
<dbReference type="RefSeq" id="WP_094376985.1">
    <property type="nucleotide sequence ID" value="NZ_NOKA02000008.1"/>
</dbReference>
<keyword evidence="1" id="KW-1133">Transmembrane helix</keyword>